<name>A0A1I5PHH4_9BACI</name>
<reference evidence="3 4" key="1">
    <citation type="submission" date="2016-10" db="EMBL/GenBank/DDBJ databases">
        <authorList>
            <person name="de Groot N.N."/>
        </authorList>
    </citation>
    <scope>NUCLEOTIDE SEQUENCE [LARGE SCALE GENOMIC DNA]</scope>
    <source>
        <strain evidence="3 4">DSM 17073</strain>
    </source>
</reference>
<dbReference type="Proteomes" id="UP000242243">
    <property type="component" value="Unassembled WGS sequence"/>
</dbReference>
<accession>A0A1I5PHH4</accession>
<organism evidence="3 4">
    <name type="scientific">Halolactibacillus halophilus</name>
    <dbReference type="NCBI Taxonomy" id="306540"/>
    <lineage>
        <taxon>Bacteria</taxon>
        <taxon>Bacillati</taxon>
        <taxon>Bacillota</taxon>
        <taxon>Bacilli</taxon>
        <taxon>Bacillales</taxon>
        <taxon>Bacillaceae</taxon>
        <taxon>Halolactibacillus</taxon>
    </lineage>
</organism>
<proteinExistence type="predicted"/>
<dbReference type="InterPro" id="IPR010095">
    <property type="entry name" value="Cas12f1-like_TNB"/>
</dbReference>
<gene>
    <name evidence="3" type="ORF">SAMN05421839_11472</name>
</gene>
<keyword evidence="2" id="KW-0175">Coiled coil</keyword>
<dbReference type="STRING" id="306540.SAMN05421839_11472"/>
<feature type="coiled-coil region" evidence="2">
    <location>
        <begin position="94"/>
        <end position="121"/>
    </location>
</feature>
<keyword evidence="1" id="KW-0238">DNA-binding</keyword>
<protein>
    <submittedName>
        <fullName evidence="3">Transposase, IS605 OrfB family, central region</fullName>
    </submittedName>
</protein>
<dbReference type="AlphaFoldDB" id="A0A1I5PHH4"/>
<evidence type="ECO:0000256" key="2">
    <source>
        <dbReference type="SAM" id="Coils"/>
    </source>
</evidence>
<dbReference type="EMBL" id="FOXC01000014">
    <property type="protein sequence ID" value="SFP32946.1"/>
    <property type="molecule type" value="Genomic_DNA"/>
</dbReference>
<evidence type="ECO:0000313" key="3">
    <source>
        <dbReference type="EMBL" id="SFP32946.1"/>
    </source>
</evidence>
<evidence type="ECO:0000313" key="4">
    <source>
        <dbReference type="Proteomes" id="UP000242243"/>
    </source>
</evidence>
<dbReference type="NCBIfam" id="TIGR01766">
    <property type="entry name" value="IS200/IS605 family accessory protein TnpB-like domain"/>
    <property type="match status" value="1"/>
</dbReference>
<dbReference type="GO" id="GO:0003677">
    <property type="term" value="F:DNA binding"/>
    <property type="evidence" value="ECO:0007669"/>
    <property type="project" value="UniProtKB-KW"/>
</dbReference>
<evidence type="ECO:0000256" key="1">
    <source>
        <dbReference type="ARBA" id="ARBA00023125"/>
    </source>
</evidence>
<dbReference type="RefSeq" id="WP_200795836.1">
    <property type="nucleotide sequence ID" value="NZ_FOXC01000014.1"/>
</dbReference>
<sequence length="568" mass="65625">MGMKAIFSNRLYKHKIDPDFVMSMTHTLRVFNQAKHFRYQTEVRELRGSKAKSSVSIHQRLKQRYGLNDYYANSAVQQGRALLSAQKELKNMYMRNKKEQINAVKRKIKATKARLTTLQKIKASFVKGTPTFNKTSREQQKGAFFVVTYKHSTRLFYCAYDFEHQHLDVQIKHLKSRLGQLNFKKDRYEKEQTQLTSKVAGVCFGSKKLARGRLTQKSYHAHPERWQKDWAAARYGKMTISGRKDAKSGNFVFHYHPETHTLTFKAIDQCVIRLTDVVFPYGQDHVNHAIQTQMNLKDKKKYGKPIGWSLEDHGDYYIVKCLIDVPATPYLNTSTSTGMVGVDLNVNHLAVANVNDIGQCVDAFTLPFNLEGKTSGQATKIIEAEVIALVDYAVKHHKPLAIERLDTTRSKVSRPYKYKKANRRMSQFAYQKMIQAIKSRAEKMGVAVYVVNPAYTSQIGKMKYMKRLGVSIHMAAAYVIARRAMGFKEILPPMLYSLVPEQKQGLHHWAQWAYMMRTLSFVRTHAFYQTERFDQSKLCSWNTLFPQHALTDVEKIGLRRLESRKAYA</sequence>